<evidence type="ECO:0000313" key="9">
    <source>
        <dbReference type="EMBL" id="ANE42978.1"/>
    </source>
</evidence>
<feature type="compositionally biased region" description="Low complexity" evidence="8">
    <location>
        <begin position="8"/>
        <end position="18"/>
    </location>
</feature>
<keyword evidence="4 6" id="KW-0368">Histidine biosynthesis</keyword>
<dbReference type="FunFam" id="3.30.230.40:FF:000001">
    <property type="entry name" value="Imidazoleglycerol-phosphate dehydratase HisB"/>
    <property type="match status" value="1"/>
</dbReference>
<dbReference type="NCBIfam" id="NF002111">
    <property type="entry name" value="PRK00951.2-1"/>
    <property type="match status" value="1"/>
</dbReference>
<keyword evidence="10" id="KW-1185">Reference proteome</keyword>
<evidence type="ECO:0000256" key="4">
    <source>
        <dbReference type="ARBA" id="ARBA00023102"/>
    </source>
</evidence>
<gene>
    <name evidence="6" type="primary">hisB</name>
    <name evidence="9" type="ORF">SU48_03440</name>
</gene>
<evidence type="ECO:0000256" key="3">
    <source>
        <dbReference type="ARBA" id="ARBA00022605"/>
    </source>
</evidence>
<reference evidence="9 10" key="1">
    <citation type="submission" date="2015-01" db="EMBL/GenBank/DDBJ databases">
        <title>Deinococcus puniceus/DY1/ whole genome sequencing.</title>
        <authorList>
            <person name="Kim M.K."/>
            <person name="Srinivasan S."/>
            <person name="Lee J.-J."/>
        </authorList>
    </citation>
    <scope>NUCLEOTIDE SEQUENCE [LARGE SCALE GENOMIC DNA]</scope>
    <source>
        <strain evidence="9 10">DY1</strain>
    </source>
</reference>
<dbReference type="AlphaFoldDB" id="A0A172T7G9"/>
<evidence type="ECO:0000256" key="1">
    <source>
        <dbReference type="ARBA" id="ARBA00005047"/>
    </source>
</evidence>
<dbReference type="PATRIC" id="fig|1182568.3.peg.720"/>
<dbReference type="KEGG" id="dpu:SU48_03440"/>
<dbReference type="InterPro" id="IPR000807">
    <property type="entry name" value="ImidazoleglycerolP_deHydtase"/>
</dbReference>
<accession>A0A172T7G9</accession>
<dbReference type="SUPFAM" id="SSF54211">
    <property type="entry name" value="Ribosomal protein S5 domain 2-like"/>
    <property type="match status" value="2"/>
</dbReference>
<dbReference type="CDD" id="cd07914">
    <property type="entry name" value="IGPD"/>
    <property type="match status" value="1"/>
</dbReference>
<dbReference type="Pfam" id="PF00475">
    <property type="entry name" value="IGPD"/>
    <property type="match status" value="1"/>
</dbReference>
<dbReference type="EMBL" id="CP011387">
    <property type="protein sequence ID" value="ANE42978.1"/>
    <property type="molecule type" value="Genomic_DNA"/>
</dbReference>
<dbReference type="PROSITE" id="PS00954">
    <property type="entry name" value="IGP_DEHYDRATASE_1"/>
    <property type="match status" value="1"/>
</dbReference>
<name>A0A172T7G9_9DEIO</name>
<keyword evidence="6" id="KW-0963">Cytoplasm</keyword>
<keyword evidence="5 6" id="KW-0456">Lyase</keyword>
<evidence type="ECO:0000256" key="7">
    <source>
        <dbReference type="RuleBase" id="RU000599"/>
    </source>
</evidence>
<dbReference type="GO" id="GO:0005737">
    <property type="term" value="C:cytoplasm"/>
    <property type="evidence" value="ECO:0007669"/>
    <property type="project" value="UniProtKB-SubCell"/>
</dbReference>
<evidence type="ECO:0000313" key="10">
    <source>
        <dbReference type="Proteomes" id="UP000077363"/>
    </source>
</evidence>
<dbReference type="NCBIfam" id="NF002114">
    <property type="entry name" value="PRK00951.2-4"/>
    <property type="match status" value="1"/>
</dbReference>
<comment type="catalytic activity">
    <reaction evidence="6 7">
        <text>D-erythro-1-(imidazol-4-yl)glycerol 3-phosphate = 3-(imidazol-4-yl)-2-oxopropyl phosphate + H2O</text>
        <dbReference type="Rhea" id="RHEA:11040"/>
        <dbReference type="ChEBI" id="CHEBI:15377"/>
        <dbReference type="ChEBI" id="CHEBI:57766"/>
        <dbReference type="ChEBI" id="CHEBI:58278"/>
        <dbReference type="EC" id="4.2.1.19"/>
    </reaction>
</comment>
<dbReference type="PROSITE" id="PS00955">
    <property type="entry name" value="IGP_DEHYDRATASE_2"/>
    <property type="match status" value="1"/>
</dbReference>
<dbReference type="FunFam" id="3.30.230.40:FF:000003">
    <property type="entry name" value="Imidazoleglycerol-phosphate dehydratase HisB"/>
    <property type="match status" value="1"/>
</dbReference>
<dbReference type="STRING" id="1182568.SU48_03440"/>
<keyword evidence="3 6" id="KW-0028">Amino-acid biosynthesis</keyword>
<dbReference type="InterPro" id="IPR020568">
    <property type="entry name" value="Ribosomal_Su5_D2-typ_SF"/>
</dbReference>
<dbReference type="Gene3D" id="3.30.230.40">
    <property type="entry name" value="Imidazole glycerol phosphate dehydratase, domain 1"/>
    <property type="match status" value="2"/>
</dbReference>
<comment type="pathway">
    <text evidence="1 6 7">Amino-acid biosynthesis; L-histidine biosynthesis; L-histidine from 5-phospho-alpha-D-ribose 1-diphosphate: step 6/9.</text>
</comment>
<dbReference type="UniPathway" id="UPA00031">
    <property type="reaction ID" value="UER00011"/>
</dbReference>
<organism evidence="9 10">
    <name type="scientific">Deinococcus puniceus</name>
    <dbReference type="NCBI Taxonomy" id="1182568"/>
    <lineage>
        <taxon>Bacteria</taxon>
        <taxon>Thermotogati</taxon>
        <taxon>Deinococcota</taxon>
        <taxon>Deinococci</taxon>
        <taxon>Deinococcales</taxon>
        <taxon>Deinococcaceae</taxon>
        <taxon>Deinococcus</taxon>
    </lineage>
</organism>
<dbReference type="PANTHER" id="PTHR23133:SF2">
    <property type="entry name" value="IMIDAZOLEGLYCEROL-PHOSPHATE DEHYDRATASE"/>
    <property type="match status" value="1"/>
</dbReference>
<dbReference type="OrthoDB" id="9790411at2"/>
<dbReference type="RefSeq" id="WP_064014036.1">
    <property type="nucleotide sequence ID" value="NZ_CP011387.1"/>
</dbReference>
<evidence type="ECO:0000256" key="5">
    <source>
        <dbReference type="ARBA" id="ARBA00023239"/>
    </source>
</evidence>
<dbReference type="Proteomes" id="UP000077363">
    <property type="component" value="Chromosome"/>
</dbReference>
<dbReference type="PANTHER" id="PTHR23133">
    <property type="entry name" value="IMIDAZOLEGLYCEROL-PHOSPHATE DEHYDRATASE HIS7"/>
    <property type="match status" value="1"/>
</dbReference>
<dbReference type="InterPro" id="IPR038494">
    <property type="entry name" value="IGPD_sf"/>
</dbReference>
<comment type="similarity">
    <text evidence="6 7">Belongs to the imidazoleglycerol-phosphate dehydratase family.</text>
</comment>
<sequence length="208" mass="22338">MSHPATPTPSSSASGRRGSINRRTSETDITVNLDLDSVSYPPPATGHGFFDHMLDALARHSRIGLTVQATGDLHIEPHHLIEDTGITLGQALAQALGDRKGIERYGSAFVPMDETLAHVVLDLSGRAHLAFEPETLDVWGTAGGMSHYHLREFLRGFCNHAGANLHVRVLAGREAHHVIEAIMKAFARALRDAVQVTSDGVASTKGSL</sequence>
<dbReference type="HAMAP" id="MF_00076">
    <property type="entry name" value="HisB"/>
    <property type="match status" value="1"/>
</dbReference>
<feature type="region of interest" description="Disordered" evidence="8">
    <location>
        <begin position="1"/>
        <end position="26"/>
    </location>
</feature>
<evidence type="ECO:0000256" key="6">
    <source>
        <dbReference type="HAMAP-Rule" id="MF_00076"/>
    </source>
</evidence>
<dbReference type="GO" id="GO:0004424">
    <property type="term" value="F:imidazoleglycerol-phosphate dehydratase activity"/>
    <property type="evidence" value="ECO:0007669"/>
    <property type="project" value="UniProtKB-UniRule"/>
</dbReference>
<evidence type="ECO:0000256" key="2">
    <source>
        <dbReference type="ARBA" id="ARBA00016664"/>
    </source>
</evidence>
<proteinExistence type="inferred from homology"/>
<evidence type="ECO:0000256" key="8">
    <source>
        <dbReference type="SAM" id="MobiDB-lite"/>
    </source>
</evidence>
<comment type="subcellular location">
    <subcellularLocation>
        <location evidence="6 7">Cytoplasm</location>
    </subcellularLocation>
</comment>
<protein>
    <recommendedName>
        <fullName evidence="2 6">Imidazoleglycerol-phosphate dehydratase</fullName>
        <shortName evidence="6">IGPD</shortName>
        <ecNumber evidence="6 7">4.2.1.19</ecNumber>
    </recommendedName>
</protein>
<dbReference type="GO" id="GO:0000105">
    <property type="term" value="P:L-histidine biosynthetic process"/>
    <property type="evidence" value="ECO:0007669"/>
    <property type="project" value="UniProtKB-UniRule"/>
</dbReference>
<dbReference type="InterPro" id="IPR020565">
    <property type="entry name" value="ImidazoleglycerP_deHydtase_CS"/>
</dbReference>
<dbReference type="EC" id="4.2.1.19" evidence="6 7"/>